<accession>Q3JQP8</accession>
<evidence type="ECO:0000313" key="3">
    <source>
        <dbReference type="Proteomes" id="UP000002700"/>
    </source>
</evidence>
<feature type="region of interest" description="Disordered" evidence="1">
    <location>
        <begin position="30"/>
        <end position="62"/>
    </location>
</feature>
<protein>
    <recommendedName>
        <fullName evidence="4">Regulatory protein, RpfE type</fullName>
    </recommendedName>
</protein>
<gene>
    <name evidence="2" type="ordered locus">BURPS1710b_2719</name>
</gene>
<dbReference type="HOGENOM" id="CLU_037503_1_0_4"/>
<dbReference type="KEGG" id="bpm:BURPS1710b_2719"/>
<name>Q3JQP8_BURP1</name>
<feature type="region of interest" description="Disordered" evidence="1">
    <location>
        <begin position="74"/>
        <end position="105"/>
    </location>
</feature>
<sequence length="541" mass="58937">MGRRALREAARRSRRPRLRAQCATQCLIDPENVPGRPNVRGGACPSRPRATAPRSGDGRRGRIGRFKRIGRVGWFKSGGSSAPAPAERSNGIGRRGHGIRRPDRARTMRRLANRPRRPPRRGPTRMTLRRAARTVLVSLPRAQRPPVDHFTHARRTLHAPASPHPARPVPATIRAVWPTMRSIMRAQRLHFLVPFALPSTADAASSLHTLDRPALAKLVARARLVEHTLGEDFQRTLPHERWLARRFGAIADDADDAPLAPYMLVADGGAPGDDTWACVEPVHVRIATDHLVLIDPASLEITGEEAAALLDTARPLIEELGVKVQAPHASRWYLSSPQLAGLAGAAPLRASGRNIEIWLPHETRTGERSRAWMKLQNEVQMAWFRHPVNEARDARGEPAVNSIWFHAQGAMKPVTSPFARVLSRSPGARGLALAAGAAAGGPPAAFDALAAGAASPPDGATLVELDALTTPFIEQDWARWHDALAALERDWFAPALAALAQGRIGELALTLCGDTSAATLAATRGDLRKFWRRRALASLFE</sequence>
<reference evidence="2 3" key="1">
    <citation type="submission" date="2005-09" db="EMBL/GenBank/DDBJ databases">
        <authorList>
            <person name="Woods D.E."/>
            <person name="Nierman W.C."/>
        </authorList>
    </citation>
    <scope>NUCLEOTIDE SEQUENCE [LARGE SCALE GENOMIC DNA]</scope>
    <source>
        <strain evidence="2 3">1710b</strain>
    </source>
</reference>
<dbReference type="EMBL" id="CP000124">
    <property type="protein sequence ID" value="ABA48291.1"/>
    <property type="molecule type" value="Genomic_DNA"/>
</dbReference>
<proteinExistence type="predicted"/>
<organism evidence="2 3">
    <name type="scientific">Burkholderia pseudomallei (strain 1710b)</name>
    <dbReference type="NCBI Taxonomy" id="320372"/>
    <lineage>
        <taxon>Bacteria</taxon>
        <taxon>Pseudomonadati</taxon>
        <taxon>Pseudomonadota</taxon>
        <taxon>Betaproteobacteria</taxon>
        <taxon>Burkholderiales</taxon>
        <taxon>Burkholderiaceae</taxon>
        <taxon>Burkholderia</taxon>
        <taxon>pseudomallei group</taxon>
    </lineage>
</organism>
<evidence type="ECO:0000313" key="2">
    <source>
        <dbReference type="EMBL" id="ABA48291.1"/>
    </source>
</evidence>
<evidence type="ECO:0008006" key="4">
    <source>
        <dbReference type="Google" id="ProtNLM"/>
    </source>
</evidence>
<dbReference type="EnsemblBacteria" id="ABA48291">
    <property type="protein sequence ID" value="ABA48291"/>
    <property type="gene ID" value="BURPS1710b_2719"/>
</dbReference>
<dbReference type="AlphaFoldDB" id="Q3JQP8"/>
<evidence type="ECO:0000256" key="1">
    <source>
        <dbReference type="SAM" id="MobiDB-lite"/>
    </source>
</evidence>
<dbReference type="Proteomes" id="UP000002700">
    <property type="component" value="Chromosome I"/>
</dbReference>